<dbReference type="Proteomes" id="UP000078512">
    <property type="component" value="Unassembled WGS sequence"/>
</dbReference>
<reference evidence="2 3" key="1">
    <citation type="submission" date="2016-05" db="EMBL/GenBank/DDBJ databases">
        <title>Genome sequencing reveals origins of a unique bacterial endosymbiosis in the earliest lineages of terrestrial Fungi.</title>
        <authorList>
            <consortium name="DOE Joint Genome Institute"/>
            <person name="Uehling J."/>
            <person name="Gryganskyi A."/>
            <person name="Hameed K."/>
            <person name="Tschaplinski T."/>
            <person name="Misztal P."/>
            <person name="Wu S."/>
            <person name="Desiro A."/>
            <person name="Vande Pol N."/>
            <person name="Du Z.-Y."/>
            <person name="Zienkiewicz A."/>
            <person name="Zienkiewicz K."/>
            <person name="Morin E."/>
            <person name="Tisserant E."/>
            <person name="Splivallo R."/>
            <person name="Hainaut M."/>
            <person name="Henrissat B."/>
            <person name="Ohm R."/>
            <person name="Kuo A."/>
            <person name="Yan J."/>
            <person name="Lipzen A."/>
            <person name="Nolan M."/>
            <person name="Labutti K."/>
            <person name="Barry K."/>
            <person name="Goldstein A."/>
            <person name="Labbe J."/>
            <person name="Schadt C."/>
            <person name="Tuskan G."/>
            <person name="Grigoriev I."/>
            <person name="Martin F."/>
            <person name="Vilgalys R."/>
            <person name="Bonito G."/>
        </authorList>
    </citation>
    <scope>NUCLEOTIDE SEQUENCE [LARGE SCALE GENOMIC DNA]</scope>
    <source>
        <strain evidence="2 3">AG-77</strain>
    </source>
</reference>
<protein>
    <submittedName>
        <fullName evidence="2">Uncharacterized protein</fullName>
    </submittedName>
</protein>
<name>A0A197KBI6_9FUNG</name>
<keyword evidence="3" id="KW-1185">Reference proteome</keyword>
<feature type="region of interest" description="Disordered" evidence="1">
    <location>
        <begin position="54"/>
        <end position="113"/>
    </location>
</feature>
<evidence type="ECO:0000256" key="1">
    <source>
        <dbReference type="SAM" id="MobiDB-lite"/>
    </source>
</evidence>
<sequence>MADKFKFPVDYRSTLGQFDIVRGLGLRFLRSDGGGKITLVNDWDDSWRVDLDGDWREGGARNGNGSNETNWNRNSRSQEGKGDANHSQEGHEGRPEKTRDDVDLHRRESVHGSERRESFARVFFCVCWC</sequence>
<evidence type="ECO:0000313" key="2">
    <source>
        <dbReference type="EMBL" id="OAQ34855.1"/>
    </source>
</evidence>
<dbReference type="EMBL" id="KV442016">
    <property type="protein sequence ID" value="OAQ34855.1"/>
    <property type="molecule type" value="Genomic_DNA"/>
</dbReference>
<dbReference type="AlphaFoldDB" id="A0A197KBI6"/>
<evidence type="ECO:0000313" key="3">
    <source>
        <dbReference type="Proteomes" id="UP000078512"/>
    </source>
</evidence>
<accession>A0A197KBI6</accession>
<feature type="compositionally biased region" description="Polar residues" evidence="1">
    <location>
        <begin position="63"/>
        <end position="75"/>
    </location>
</feature>
<organism evidence="2 3">
    <name type="scientific">Linnemannia elongata AG-77</name>
    <dbReference type="NCBI Taxonomy" id="1314771"/>
    <lineage>
        <taxon>Eukaryota</taxon>
        <taxon>Fungi</taxon>
        <taxon>Fungi incertae sedis</taxon>
        <taxon>Mucoromycota</taxon>
        <taxon>Mortierellomycotina</taxon>
        <taxon>Mortierellomycetes</taxon>
        <taxon>Mortierellales</taxon>
        <taxon>Mortierellaceae</taxon>
        <taxon>Linnemannia</taxon>
    </lineage>
</organism>
<proteinExistence type="predicted"/>
<feature type="compositionally biased region" description="Basic and acidic residues" evidence="1">
    <location>
        <begin position="76"/>
        <end position="113"/>
    </location>
</feature>
<gene>
    <name evidence="2" type="ORF">K457DRAFT_899821</name>
</gene>